<dbReference type="AlphaFoldDB" id="A0A7E4ZYY1"/>
<dbReference type="WBParaSite" id="Pan_g4395.t1">
    <property type="protein sequence ID" value="Pan_g4395.t1"/>
    <property type="gene ID" value="Pan_g4395"/>
</dbReference>
<evidence type="ECO:0000313" key="2">
    <source>
        <dbReference type="WBParaSite" id="Pan_g4395.t1"/>
    </source>
</evidence>
<dbReference type="Proteomes" id="UP000492821">
    <property type="component" value="Unassembled WGS sequence"/>
</dbReference>
<keyword evidence="1" id="KW-1185">Reference proteome</keyword>
<sequence>MGSPAEWYSKFLANRCLPPVNRPDNVSNGTECYALSLKVVEFKQLPTGDNYRLRVCFFDTKYKAFFGRRFASKYYIGNENAIIIDEV</sequence>
<protein>
    <submittedName>
        <fullName evidence="2">Retrovirus-related Pol polyprotein from transposon TNT 1-94</fullName>
    </submittedName>
</protein>
<name>A0A7E4ZYY1_PANRE</name>
<accession>A0A7E4ZYY1</accession>
<evidence type="ECO:0000313" key="1">
    <source>
        <dbReference type="Proteomes" id="UP000492821"/>
    </source>
</evidence>
<organism evidence="1 2">
    <name type="scientific">Panagrellus redivivus</name>
    <name type="common">Microworm</name>
    <dbReference type="NCBI Taxonomy" id="6233"/>
    <lineage>
        <taxon>Eukaryota</taxon>
        <taxon>Metazoa</taxon>
        <taxon>Ecdysozoa</taxon>
        <taxon>Nematoda</taxon>
        <taxon>Chromadorea</taxon>
        <taxon>Rhabditida</taxon>
        <taxon>Tylenchina</taxon>
        <taxon>Panagrolaimomorpha</taxon>
        <taxon>Panagrolaimoidea</taxon>
        <taxon>Panagrolaimidae</taxon>
        <taxon>Panagrellus</taxon>
    </lineage>
</organism>
<proteinExistence type="predicted"/>
<reference evidence="1" key="1">
    <citation type="journal article" date="2013" name="Genetics">
        <title>The draft genome and transcriptome of Panagrellus redivivus are shaped by the harsh demands of a free-living lifestyle.</title>
        <authorList>
            <person name="Srinivasan J."/>
            <person name="Dillman A.R."/>
            <person name="Macchietto M.G."/>
            <person name="Heikkinen L."/>
            <person name="Lakso M."/>
            <person name="Fracchia K.M."/>
            <person name="Antoshechkin I."/>
            <person name="Mortazavi A."/>
            <person name="Wong G."/>
            <person name="Sternberg P.W."/>
        </authorList>
    </citation>
    <scope>NUCLEOTIDE SEQUENCE [LARGE SCALE GENOMIC DNA]</scope>
    <source>
        <strain evidence="1">MT8872</strain>
    </source>
</reference>
<reference evidence="2" key="2">
    <citation type="submission" date="2020-10" db="UniProtKB">
        <authorList>
            <consortium name="WormBaseParasite"/>
        </authorList>
    </citation>
    <scope>IDENTIFICATION</scope>
</reference>